<sequence length="48" mass="5426">VIVTVQANVTSALTNIHPFLIWLLMYQHSNNNTNIQASLPPRPNKMKP</sequence>
<feature type="non-terminal residue" evidence="1">
    <location>
        <position position="1"/>
    </location>
</feature>
<organism evidence="1">
    <name type="scientific">marine metagenome</name>
    <dbReference type="NCBI Taxonomy" id="408172"/>
    <lineage>
        <taxon>unclassified sequences</taxon>
        <taxon>metagenomes</taxon>
        <taxon>ecological metagenomes</taxon>
    </lineage>
</organism>
<reference evidence="1" key="1">
    <citation type="submission" date="2018-05" db="EMBL/GenBank/DDBJ databases">
        <authorList>
            <person name="Lanie J.A."/>
            <person name="Ng W.-L."/>
            <person name="Kazmierczak K.M."/>
            <person name="Andrzejewski T.M."/>
            <person name="Davidsen T.M."/>
            <person name="Wayne K.J."/>
            <person name="Tettelin H."/>
            <person name="Glass J.I."/>
            <person name="Rusch D."/>
            <person name="Podicherti R."/>
            <person name="Tsui H.-C.T."/>
            <person name="Winkler M.E."/>
        </authorList>
    </citation>
    <scope>NUCLEOTIDE SEQUENCE</scope>
</reference>
<accession>A0A383EMR0</accession>
<gene>
    <name evidence="1" type="ORF">METZ01_LOCUS511001</name>
</gene>
<feature type="non-terminal residue" evidence="1">
    <location>
        <position position="48"/>
    </location>
</feature>
<proteinExistence type="predicted"/>
<dbReference type="AlphaFoldDB" id="A0A383EMR0"/>
<evidence type="ECO:0000313" key="1">
    <source>
        <dbReference type="EMBL" id="SVE58147.1"/>
    </source>
</evidence>
<protein>
    <submittedName>
        <fullName evidence="1">Uncharacterized protein</fullName>
    </submittedName>
</protein>
<dbReference type="EMBL" id="UINC01227321">
    <property type="protein sequence ID" value="SVE58147.1"/>
    <property type="molecule type" value="Genomic_DNA"/>
</dbReference>
<name>A0A383EMR0_9ZZZZ</name>